<accession>A0A088QF78</accession>
<protein>
    <submittedName>
        <fullName evidence="1">Effector protein OEC49</fullName>
    </submittedName>
</protein>
<feature type="non-terminal residue" evidence="1">
    <location>
        <position position="1"/>
    </location>
</feature>
<name>A0A088QF78_9PEZI</name>
<sequence length="90" mass="10007">MSPVSTFIREYPPRETLANPELSRNASTILHTIIHEKRGDGSAGFGPAIFRLKWGWCPGFADSNRETGPDGKTLHHPTRVVPFIHVGRCL</sequence>
<evidence type="ECO:0000313" key="1">
    <source>
        <dbReference type="EMBL" id="AIN81199.1"/>
    </source>
</evidence>
<dbReference type="EMBL" id="KM220856">
    <property type="protein sequence ID" value="AIN81199.1"/>
    <property type="molecule type" value="mRNA"/>
</dbReference>
<gene>
    <name evidence="1" type="primary">OEC49</name>
</gene>
<organism evidence="1">
    <name type="scientific">Golovinomyces orontii</name>
    <dbReference type="NCBI Taxonomy" id="62715"/>
    <lineage>
        <taxon>Eukaryota</taxon>
        <taxon>Fungi</taxon>
        <taxon>Dikarya</taxon>
        <taxon>Ascomycota</taxon>
        <taxon>Pezizomycotina</taxon>
        <taxon>Leotiomycetes</taxon>
        <taxon>Erysiphales</taxon>
        <taxon>Erysiphaceae</taxon>
        <taxon>Golovinomyces</taxon>
    </lineage>
</organism>
<dbReference type="IntAct" id="A0A088QF78">
    <property type="interactions" value="1"/>
</dbReference>
<dbReference type="AlphaFoldDB" id="A0A088QF78"/>
<reference evidence="1" key="1">
    <citation type="journal article" date="2014" name="Cell Host Microbe">
        <title>Convergent targeting of a common host protein-network by pathogen effectors from three kingdoms of life.</title>
        <authorList>
            <person name="Wessling R."/>
            <person name="Epple P.M."/>
            <person name="Altmann S."/>
            <person name="He Y."/>
            <person name="Yang L."/>
            <person name="McDonald N."/>
            <person name="Wiley K."/>
            <person name="Bader K.C."/>
            <person name="Glaesser C."/>
            <person name="Mukhtar M.S."/>
            <person name="Haigis S."/>
            <person name="Ghamsari L."/>
            <person name="Stephens A.E."/>
            <person name="Ecker J.R."/>
            <person name="Vidal M."/>
            <person name="Jones J.D.G."/>
            <person name="Mayer K.F.X."/>
            <person name="Ver Loren van Themaat E."/>
            <person name="Schulze-Lefert P."/>
            <person name="Dangl J.L."/>
            <person name="Panstruga R."/>
            <person name="Braun P."/>
        </authorList>
    </citation>
    <scope>NUCLEOTIDE SEQUENCE</scope>
</reference>
<proteinExistence type="evidence at transcript level"/>